<evidence type="ECO:0000256" key="1">
    <source>
        <dbReference type="ARBA" id="ARBA00022723"/>
    </source>
</evidence>
<dbReference type="Proteomes" id="UP000245845">
    <property type="component" value="Unassembled WGS sequence"/>
</dbReference>
<keyword evidence="3" id="KW-0560">Oxidoreductase</keyword>
<keyword evidence="1 4" id="KW-0479">Metal-binding</keyword>
<dbReference type="InterPro" id="IPR011032">
    <property type="entry name" value="GroES-like_sf"/>
</dbReference>
<dbReference type="RefSeq" id="WP_109732011.1">
    <property type="nucleotide sequence ID" value="NZ_BAAACK010000009.1"/>
</dbReference>
<name>A0A2Y9BFA0_9FIRM</name>
<organism evidence="7 8">
    <name type="scientific">Faecalicatena orotica</name>
    <dbReference type="NCBI Taxonomy" id="1544"/>
    <lineage>
        <taxon>Bacteria</taxon>
        <taxon>Bacillati</taxon>
        <taxon>Bacillota</taxon>
        <taxon>Clostridia</taxon>
        <taxon>Lachnospirales</taxon>
        <taxon>Lachnospiraceae</taxon>
        <taxon>Faecalicatena</taxon>
    </lineage>
</organism>
<reference evidence="7 8" key="1">
    <citation type="submission" date="2018-05" db="EMBL/GenBank/DDBJ databases">
        <title>The Hungate 1000. A catalogue of reference genomes from the rumen microbiome.</title>
        <authorList>
            <person name="Kelly W."/>
        </authorList>
    </citation>
    <scope>NUCLEOTIDE SEQUENCE [LARGE SCALE GENOMIC DNA]</scope>
    <source>
        <strain evidence="7 8">NLAE-zl-C242</strain>
    </source>
</reference>
<dbReference type="OrthoDB" id="9769198at2"/>
<feature type="domain" description="Alcohol dehydrogenase-like N-terminal" evidence="6">
    <location>
        <begin position="27"/>
        <end position="142"/>
    </location>
</feature>
<comment type="cofactor">
    <cofactor evidence="4">
        <name>Zn(2+)</name>
        <dbReference type="ChEBI" id="CHEBI:29105"/>
    </cofactor>
</comment>
<dbReference type="SUPFAM" id="SSF50129">
    <property type="entry name" value="GroES-like"/>
    <property type="match status" value="1"/>
</dbReference>
<dbReference type="Gene3D" id="3.90.180.10">
    <property type="entry name" value="Medium-chain alcohol dehydrogenases, catalytic domain"/>
    <property type="match status" value="1"/>
</dbReference>
<dbReference type="PANTHER" id="PTHR43401">
    <property type="entry name" value="L-THREONINE 3-DEHYDROGENASE"/>
    <property type="match status" value="1"/>
</dbReference>
<dbReference type="InterPro" id="IPR013154">
    <property type="entry name" value="ADH-like_N"/>
</dbReference>
<gene>
    <name evidence="7" type="ORF">A8806_10978</name>
</gene>
<keyword evidence="8" id="KW-1185">Reference proteome</keyword>
<evidence type="ECO:0000256" key="4">
    <source>
        <dbReference type="RuleBase" id="RU361277"/>
    </source>
</evidence>
<dbReference type="GO" id="GO:0008270">
    <property type="term" value="F:zinc ion binding"/>
    <property type="evidence" value="ECO:0007669"/>
    <property type="project" value="InterPro"/>
</dbReference>
<evidence type="ECO:0000256" key="2">
    <source>
        <dbReference type="ARBA" id="ARBA00022833"/>
    </source>
</evidence>
<proteinExistence type="inferred from homology"/>
<evidence type="ECO:0000313" key="8">
    <source>
        <dbReference type="Proteomes" id="UP000245845"/>
    </source>
</evidence>
<dbReference type="InterPro" id="IPR013149">
    <property type="entry name" value="ADH-like_C"/>
</dbReference>
<dbReference type="InterPro" id="IPR050129">
    <property type="entry name" value="Zn_alcohol_dh"/>
</dbReference>
<evidence type="ECO:0000256" key="3">
    <source>
        <dbReference type="ARBA" id="ARBA00023002"/>
    </source>
</evidence>
<dbReference type="SUPFAM" id="SSF51735">
    <property type="entry name" value="NAD(P)-binding Rossmann-fold domains"/>
    <property type="match status" value="1"/>
</dbReference>
<dbReference type="Pfam" id="PF00107">
    <property type="entry name" value="ADH_zinc_N"/>
    <property type="match status" value="1"/>
</dbReference>
<evidence type="ECO:0000259" key="5">
    <source>
        <dbReference type="Pfam" id="PF00107"/>
    </source>
</evidence>
<evidence type="ECO:0000259" key="6">
    <source>
        <dbReference type="Pfam" id="PF08240"/>
    </source>
</evidence>
<dbReference type="PANTHER" id="PTHR43401:SF2">
    <property type="entry name" value="L-THREONINE 3-DEHYDROGENASE"/>
    <property type="match status" value="1"/>
</dbReference>
<keyword evidence="2 4" id="KW-0862">Zinc</keyword>
<dbReference type="EMBL" id="QGDL01000009">
    <property type="protein sequence ID" value="PWJ28199.1"/>
    <property type="molecule type" value="Genomic_DNA"/>
</dbReference>
<dbReference type="AlphaFoldDB" id="A0A2Y9BFA0"/>
<dbReference type="Gene3D" id="3.40.50.720">
    <property type="entry name" value="NAD(P)-binding Rossmann-like Domain"/>
    <property type="match status" value="1"/>
</dbReference>
<evidence type="ECO:0000313" key="7">
    <source>
        <dbReference type="EMBL" id="PWJ28199.1"/>
    </source>
</evidence>
<dbReference type="PROSITE" id="PS00059">
    <property type="entry name" value="ADH_ZINC"/>
    <property type="match status" value="1"/>
</dbReference>
<sequence length="360" mass="39587">MEERMRFGVITAAHQAEVHERPLPPLGDDQVLLRMETCNICTTDYGLWTGARKNQPMPMAGGHENAGVIIKKGKNAGSHLNIGDRVGLVAYENCGQCRECRLGHTLGCTNIEDDWVQSEDGYWGDFGFANYYVADARNVIKFHSDIPFEEIGFLENLSTVMHGIRMLDIKPFETVVVIGAGTMGLLNAMAARAYGAEVLVTEVDEKKIARAKEEGFPVIHPGEAGYQEQIRESFNGRALNSIIVAAGVTPANRQALELAQMDTKILFFAAGYPAPDLPVGSNEIHYKRLRLMGTFGAELSDIQIAADLLDSGRVKVSGLIEAHYPLDDIQKAYEAASTPGAYRVAVHMWKDEEESLCTLR</sequence>
<dbReference type="InterPro" id="IPR036291">
    <property type="entry name" value="NAD(P)-bd_dom_sf"/>
</dbReference>
<accession>A0A2Y9BFA0</accession>
<dbReference type="Pfam" id="PF08240">
    <property type="entry name" value="ADH_N"/>
    <property type="match status" value="1"/>
</dbReference>
<protein>
    <submittedName>
        <fullName evidence="7">L-iditol 2-dehydrogenase</fullName>
    </submittedName>
</protein>
<dbReference type="GO" id="GO:0016491">
    <property type="term" value="F:oxidoreductase activity"/>
    <property type="evidence" value="ECO:0007669"/>
    <property type="project" value="UniProtKB-KW"/>
</dbReference>
<comment type="similarity">
    <text evidence="4">Belongs to the zinc-containing alcohol dehydrogenase family.</text>
</comment>
<comment type="caution">
    <text evidence="7">The sequence shown here is derived from an EMBL/GenBank/DDBJ whole genome shotgun (WGS) entry which is preliminary data.</text>
</comment>
<dbReference type="InterPro" id="IPR002328">
    <property type="entry name" value="ADH_Zn_CS"/>
</dbReference>
<feature type="domain" description="Alcohol dehydrogenase-like C-terminal" evidence="5">
    <location>
        <begin position="183"/>
        <end position="310"/>
    </location>
</feature>